<evidence type="ECO:0000259" key="1">
    <source>
        <dbReference type="Pfam" id="PF18738"/>
    </source>
</evidence>
<dbReference type="AlphaFoldDB" id="A0A8S3R1B2"/>
<comment type="caution">
    <text evidence="2">The sequence shown here is derived from an EMBL/GenBank/DDBJ whole genome shotgun (WGS) entry which is preliminary data.</text>
</comment>
<accession>A0A8S3R1B2</accession>
<organism evidence="2 3">
    <name type="scientific">Mytilus edulis</name>
    <name type="common">Blue mussel</name>
    <dbReference type="NCBI Taxonomy" id="6550"/>
    <lineage>
        <taxon>Eukaryota</taxon>
        <taxon>Metazoa</taxon>
        <taxon>Spiralia</taxon>
        <taxon>Lophotrochozoa</taxon>
        <taxon>Mollusca</taxon>
        <taxon>Bivalvia</taxon>
        <taxon>Autobranchia</taxon>
        <taxon>Pteriomorphia</taxon>
        <taxon>Mytilida</taxon>
        <taxon>Mytiloidea</taxon>
        <taxon>Mytilidae</taxon>
        <taxon>Mytilinae</taxon>
        <taxon>Mytilus</taxon>
    </lineage>
</organism>
<evidence type="ECO:0000313" key="2">
    <source>
        <dbReference type="EMBL" id="CAG2202489.1"/>
    </source>
</evidence>
<keyword evidence="3" id="KW-1185">Reference proteome</keyword>
<protein>
    <recommendedName>
        <fullName evidence="1">DZIP3-like HEPN domain-containing protein</fullName>
    </recommendedName>
</protein>
<dbReference type="Pfam" id="PF18738">
    <property type="entry name" value="HEPN_DZIP3"/>
    <property type="match status" value="1"/>
</dbReference>
<feature type="domain" description="DZIP3-like HEPN" evidence="1">
    <location>
        <begin position="211"/>
        <end position="294"/>
    </location>
</feature>
<proteinExistence type="predicted"/>
<dbReference type="InterPro" id="IPR041249">
    <property type="entry name" value="HEPN_DZIP3"/>
</dbReference>
<gene>
    <name evidence="2" type="ORF">MEDL_17063</name>
</gene>
<name>A0A8S3R1B2_MYTED</name>
<reference evidence="2" key="1">
    <citation type="submission" date="2021-03" db="EMBL/GenBank/DDBJ databases">
        <authorList>
            <person name="Bekaert M."/>
        </authorList>
    </citation>
    <scope>NUCLEOTIDE SEQUENCE</scope>
</reference>
<evidence type="ECO:0000313" key="3">
    <source>
        <dbReference type="Proteomes" id="UP000683360"/>
    </source>
</evidence>
<sequence>MKHRIIFAQTDDIKGSIKTNQTTNNSKETDSVTRIPQTKALMIAGAPDGTEAEAHPNLDCGIKKCRAWSALSQECLICVGTVGPANALGKCVFSAKNINVAGNMILSKAPIENAESSFYVTEKQANRRGKLIVEVCRTIAFTNMEQASNDIYYEPDTQYFGSFAKENTEQAKCINSKFQQQSQVILMGDLECGPEIPSAMPSIPREHERIEPSSSTFDIPLMLCLLRNFTDIDVYDQTPQQHDTSVAADLGRMHCYRNKCAHMNICEFSREHFNLIWTDLTEAIRRLGDQNCMTNAKQRNKAWKIEIKWQHVNVMRNLKDVLPSIVECELHSPELSLSLDERQKIFDLYIQDEVNVYQNNDFLLKSEQLPLLCKSYRKHFCSRFQDFILNSDKIIRSKVEEMRESENPSYICLALLLVAGEFDTQYYSCECIRYGNCHTVLQSVISESSFKKKNRRQAVSYYCQDLRK</sequence>
<dbReference type="OrthoDB" id="6128907at2759"/>
<dbReference type="EMBL" id="CAJPWZ010000891">
    <property type="protein sequence ID" value="CAG2202489.1"/>
    <property type="molecule type" value="Genomic_DNA"/>
</dbReference>
<dbReference type="Proteomes" id="UP000683360">
    <property type="component" value="Unassembled WGS sequence"/>
</dbReference>